<organism evidence="2">
    <name type="scientific">mine drainage metagenome</name>
    <dbReference type="NCBI Taxonomy" id="410659"/>
    <lineage>
        <taxon>unclassified sequences</taxon>
        <taxon>metagenomes</taxon>
        <taxon>ecological metagenomes</taxon>
    </lineage>
</organism>
<evidence type="ECO:0000313" key="2">
    <source>
        <dbReference type="EMBL" id="EQD34254.1"/>
    </source>
</evidence>
<dbReference type="GO" id="GO:0005737">
    <property type="term" value="C:cytoplasm"/>
    <property type="evidence" value="ECO:0007669"/>
    <property type="project" value="TreeGrafter"/>
</dbReference>
<dbReference type="SUPFAM" id="SSF51556">
    <property type="entry name" value="Metallo-dependent hydrolases"/>
    <property type="match status" value="1"/>
</dbReference>
<dbReference type="AlphaFoldDB" id="T0ZZK7"/>
<feature type="compositionally biased region" description="Basic and acidic residues" evidence="1">
    <location>
        <begin position="1"/>
        <end position="11"/>
    </location>
</feature>
<dbReference type="InterPro" id="IPR050138">
    <property type="entry name" value="DHOase/Allantoinase_Hydrolase"/>
</dbReference>
<name>T0ZZK7_9ZZZZ</name>
<dbReference type="SUPFAM" id="SSF51338">
    <property type="entry name" value="Composite domain of metallo-dependent hydrolases"/>
    <property type="match status" value="1"/>
</dbReference>
<dbReference type="PANTHER" id="PTHR43668:SF2">
    <property type="entry name" value="ALLANTOINASE"/>
    <property type="match status" value="1"/>
</dbReference>
<dbReference type="GO" id="GO:0004038">
    <property type="term" value="F:allantoinase activity"/>
    <property type="evidence" value="ECO:0007669"/>
    <property type="project" value="TreeGrafter"/>
</dbReference>
<dbReference type="Gene3D" id="3.20.20.140">
    <property type="entry name" value="Metal-dependent hydrolases"/>
    <property type="match status" value="1"/>
</dbReference>
<dbReference type="EMBL" id="AUZY01011548">
    <property type="protein sequence ID" value="EQD34254.1"/>
    <property type="molecule type" value="Genomic_DNA"/>
</dbReference>
<dbReference type="InterPro" id="IPR032466">
    <property type="entry name" value="Metal_Hydrolase"/>
</dbReference>
<feature type="non-terminal residue" evidence="2">
    <location>
        <position position="1"/>
    </location>
</feature>
<dbReference type="InterPro" id="IPR011059">
    <property type="entry name" value="Metal-dep_hydrolase_composite"/>
</dbReference>
<accession>T0ZZK7</accession>
<proteinExistence type="predicted"/>
<evidence type="ECO:0000256" key="1">
    <source>
        <dbReference type="SAM" id="MobiDB-lite"/>
    </source>
</evidence>
<dbReference type="Gene3D" id="2.30.40.10">
    <property type="entry name" value="Urease, subunit C, domain 1"/>
    <property type="match status" value="1"/>
</dbReference>
<gene>
    <name evidence="2" type="ORF">B1B_17313</name>
</gene>
<comment type="caution">
    <text evidence="2">The sequence shown here is derived from an EMBL/GenBank/DDBJ whole genome shotgun (WGS) entry which is preliminary data.</text>
</comment>
<dbReference type="PANTHER" id="PTHR43668">
    <property type="entry name" value="ALLANTOINASE"/>
    <property type="match status" value="1"/>
</dbReference>
<reference evidence="2" key="1">
    <citation type="submission" date="2013-08" db="EMBL/GenBank/DDBJ databases">
        <authorList>
            <person name="Mendez C."/>
            <person name="Richter M."/>
            <person name="Ferrer M."/>
            <person name="Sanchez J."/>
        </authorList>
    </citation>
    <scope>NUCLEOTIDE SEQUENCE</scope>
</reference>
<sequence>SDHAPHARAAKEAPFAEAPSGIPGTETMLPLLLAQVRDGAVSLATLLAAACDRPARWLGRPHGRLAPGHRAHLLVVDFTRRVPIAAERLHAPAGWSAFEGHPAIFPREVYFDGVRVVQDGEYVGRPTGRVVRPDFARGGTPAP</sequence>
<reference evidence="2" key="2">
    <citation type="journal article" date="2014" name="ISME J.">
        <title>Microbial stratification in low pH oxic and suboxic macroscopic growths along an acid mine drainage.</title>
        <authorList>
            <person name="Mendez-Garcia C."/>
            <person name="Mesa V."/>
            <person name="Sprenger R.R."/>
            <person name="Richter M."/>
            <person name="Diez M.S."/>
            <person name="Solano J."/>
            <person name="Bargiela R."/>
            <person name="Golyshina O.V."/>
            <person name="Manteca A."/>
            <person name="Ramos J.L."/>
            <person name="Gallego J.R."/>
            <person name="Llorente I."/>
            <person name="Martins Dos Santos V.A."/>
            <person name="Jensen O.N."/>
            <person name="Pelaez A.I."/>
            <person name="Sanchez J."/>
            <person name="Ferrer M."/>
        </authorList>
    </citation>
    <scope>NUCLEOTIDE SEQUENCE</scope>
</reference>
<protein>
    <submittedName>
        <fullName evidence="2">Dihydroorotase, multifunctional complex type</fullName>
    </submittedName>
</protein>
<feature type="region of interest" description="Disordered" evidence="1">
    <location>
        <begin position="1"/>
        <end position="21"/>
    </location>
</feature>
<dbReference type="GO" id="GO:0006145">
    <property type="term" value="P:purine nucleobase catabolic process"/>
    <property type="evidence" value="ECO:0007669"/>
    <property type="project" value="TreeGrafter"/>
</dbReference>